<feature type="transmembrane region" description="Helical" evidence="6">
    <location>
        <begin position="148"/>
        <end position="167"/>
    </location>
</feature>
<evidence type="ECO:0000256" key="4">
    <source>
        <dbReference type="ARBA" id="ARBA00022989"/>
    </source>
</evidence>
<sequence length="748" mass="85324">MEQFRSLQRYTLKMRLFNALRGTLIFLIIILFATFFQFPLTLFAILPALVLMFISKDESYTAGTSLVCGVLLSVVLMSVCIHFFSQQPYLFFFFSLLISFAQAYWVAEAMRNRWPHQIAAIFSIIVTVTIVFTASSTSETTEVFATQWLVQFLIGLVILWFITQLVWPLPRSLDVLKVYSGLIEEYIFLLKQNAEAFIQKEKIERIPVAITLNTLHDIEVLIKTRKNHLSHETPHFQVLLIQLDALSHLMVNIRLIETVLIRLNDKEIDIDARRHVGFEIMSLVRRLDILMQCFLFNKIPKEAFILDNAESGTKNEIQIPYKLSGIYVHIHAANKNITVLMNSLNEVSDHARYLMTSKNDIKEYVKMDVKTLHVDSLKSAIKMMLAITLALLIHIVLPNVPTSSYLVISIVVMLAQVNLGGIHLRLPLWIFGIVTGMSYSILGIFIISAQEHLILLIVWMAAGFLFGSYLAAGSAKIAYGGVQFCIGMTMTFGSQALPLSPPDETFERLIGALIGFFISFLVAHFIWPQQPRQQFRNSAANILIEAKGFLLTLIKFNHEGGDEIEKQFYQVSLSLRSNLILINDYSHTFHKSAMIEEYMHQVNLSCSRLSLQVITVYDVFKNLESLQEKIRYVHIFVEHEEVLFNLIEEASEMVSDVEKRVKENILDFQLKLSTFLSKIEGESSTSLIDVKGEYPQSKACYAKFALLGVISELQTISNFILKPAYYDQSTGLVDKSKSMNVELKKDKR</sequence>
<feature type="transmembrane region" description="Helical" evidence="6">
    <location>
        <begin position="90"/>
        <end position="107"/>
    </location>
</feature>
<evidence type="ECO:0000256" key="1">
    <source>
        <dbReference type="ARBA" id="ARBA00004651"/>
    </source>
</evidence>
<feature type="transmembrane region" description="Helical" evidence="6">
    <location>
        <begin position="453"/>
        <end position="472"/>
    </location>
</feature>
<keyword evidence="5 6" id="KW-0472">Membrane</keyword>
<proteinExistence type="predicted"/>
<keyword evidence="3 6" id="KW-0812">Transmembrane</keyword>
<comment type="subcellular location">
    <subcellularLocation>
        <location evidence="1">Cell membrane</location>
        <topology evidence="1">Multi-pass membrane protein</topology>
    </subcellularLocation>
</comment>
<dbReference type="Proteomes" id="UP001203423">
    <property type="component" value="Unassembled WGS sequence"/>
</dbReference>
<evidence type="ECO:0000256" key="2">
    <source>
        <dbReference type="ARBA" id="ARBA00022475"/>
    </source>
</evidence>
<feature type="transmembrane region" description="Helical" evidence="6">
    <location>
        <begin position="24"/>
        <end position="54"/>
    </location>
</feature>
<organism evidence="7 8">
    <name type="scientific">Shewanella surugensis</name>
    <dbReference type="NCBI Taxonomy" id="212020"/>
    <lineage>
        <taxon>Bacteria</taxon>
        <taxon>Pseudomonadati</taxon>
        <taxon>Pseudomonadota</taxon>
        <taxon>Gammaproteobacteria</taxon>
        <taxon>Alteromonadales</taxon>
        <taxon>Shewanellaceae</taxon>
        <taxon>Shewanella</taxon>
    </lineage>
</organism>
<accession>A0ABT0LJT2</accession>
<evidence type="ECO:0000313" key="8">
    <source>
        <dbReference type="Proteomes" id="UP001203423"/>
    </source>
</evidence>
<feature type="transmembrane region" description="Helical" evidence="6">
    <location>
        <begin position="509"/>
        <end position="527"/>
    </location>
</feature>
<name>A0ABT0LJT2_9GAMM</name>
<keyword evidence="8" id="KW-1185">Reference proteome</keyword>
<gene>
    <name evidence="7" type="ORF">L2764_26595</name>
</gene>
<protein>
    <recommendedName>
        <fullName evidence="9">FUSC family protein</fullName>
    </recommendedName>
</protein>
<feature type="transmembrane region" description="Helical" evidence="6">
    <location>
        <begin position="477"/>
        <end position="497"/>
    </location>
</feature>
<evidence type="ECO:0008006" key="9">
    <source>
        <dbReference type="Google" id="ProtNLM"/>
    </source>
</evidence>
<feature type="transmembrane region" description="Helical" evidence="6">
    <location>
        <begin position="66"/>
        <end position="84"/>
    </location>
</feature>
<dbReference type="RefSeq" id="WP_248943350.1">
    <property type="nucleotide sequence ID" value="NZ_JAKIKS010000253.1"/>
</dbReference>
<comment type="caution">
    <text evidence="7">The sequence shown here is derived from an EMBL/GenBank/DDBJ whole genome shotgun (WGS) entry which is preliminary data.</text>
</comment>
<dbReference type="PANTHER" id="PTHR30509:SF9">
    <property type="entry name" value="MULTIDRUG RESISTANCE PROTEIN MDTO"/>
    <property type="match status" value="1"/>
</dbReference>
<evidence type="ECO:0000256" key="5">
    <source>
        <dbReference type="ARBA" id="ARBA00023136"/>
    </source>
</evidence>
<evidence type="ECO:0000256" key="6">
    <source>
        <dbReference type="SAM" id="Phobius"/>
    </source>
</evidence>
<dbReference type="EMBL" id="JAKIKS010000253">
    <property type="protein sequence ID" value="MCL1127925.1"/>
    <property type="molecule type" value="Genomic_DNA"/>
</dbReference>
<keyword evidence="2" id="KW-1003">Cell membrane</keyword>
<feature type="transmembrane region" description="Helical" evidence="6">
    <location>
        <begin position="119"/>
        <end position="136"/>
    </location>
</feature>
<dbReference type="PANTHER" id="PTHR30509">
    <property type="entry name" value="P-HYDROXYBENZOIC ACID EFFLUX PUMP SUBUNIT-RELATED"/>
    <property type="match status" value="1"/>
</dbReference>
<feature type="transmembrane region" description="Helical" evidence="6">
    <location>
        <begin position="428"/>
        <end position="447"/>
    </location>
</feature>
<evidence type="ECO:0000313" key="7">
    <source>
        <dbReference type="EMBL" id="MCL1127925.1"/>
    </source>
</evidence>
<evidence type="ECO:0000256" key="3">
    <source>
        <dbReference type="ARBA" id="ARBA00022692"/>
    </source>
</evidence>
<reference evidence="7 8" key="1">
    <citation type="submission" date="2022-01" db="EMBL/GenBank/DDBJ databases">
        <title>Whole genome-based taxonomy of the Shewanellaceae.</title>
        <authorList>
            <person name="Martin-Rodriguez A.J."/>
        </authorList>
    </citation>
    <scope>NUCLEOTIDE SEQUENCE [LARGE SCALE GENOMIC DNA]</scope>
    <source>
        <strain evidence="7 8">DSM 17177</strain>
    </source>
</reference>
<keyword evidence="4 6" id="KW-1133">Transmembrane helix</keyword>